<comment type="caution">
    <text evidence="1">The sequence shown here is derived from an EMBL/GenBank/DDBJ whole genome shotgun (WGS) entry which is preliminary data.</text>
</comment>
<dbReference type="Pfam" id="PF04075">
    <property type="entry name" value="F420H2_quin_red"/>
    <property type="match status" value="1"/>
</dbReference>
<sequence>MFANRIRYFNKYVFNRVMLKFAGSSRSQFAVVRHVGRRSGKAYETPIIVLAQGDAFVIALTYGPKVDWYRNLVTAEHGTLLWQKKTYEIGKPESLDQAVALPLFPAFERFILQRSGVQDFVRVKSSIALPTSA</sequence>
<dbReference type="AlphaFoldDB" id="A0A5J4KYM2"/>
<protein>
    <submittedName>
        <fullName evidence="1">Nitroreductase</fullName>
    </submittedName>
</protein>
<proteinExistence type="predicted"/>
<evidence type="ECO:0000313" key="2">
    <source>
        <dbReference type="Proteomes" id="UP000326912"/>
    </source>
</evidence>
<dbReference type="GO" id="GO:0016491">
    <property type="term" value="F:oxidoreductase activity"/>
    <property type="evidence" value="ECO:0007669"/>
    <property type="project" value="InterPro"/>
</dbReference>
<gene>
    <name evidence="1" type="ORF">KDW_54110</name>
</gene>
<keyword evidence="2" id="KW-1185">Reference proteome</keyword>
<organism evidence="1 2">
    <name type="scientific">Dictyobacter vulcani</name>
    <dbReference type="NCBI Taxonomy" id="2607529"/>
    <lineage>
        <taxon>Bacteria</taxon>
        <taxon>Bacillati</taxon>
        <taxon>Chloroflexota</taxon>
        <taxon>Ktedonobacteria</taxon>
        <taxon>Ktedonobacterales</taxon>
        <taxon>Dictyobacteraceae</taxon>
        <taxon>Dictyobacter</taxon>
    </lineage>
</organism>
<dbReference type="InterPro" id="IPR012349">
    <property type="entry name" value="Split_barrel_FMN-bd"/>
</dbReference>
<dbReference type="RefSeq" id="WP_162005628.1">
    <property type="nucleotide sequence ID" value="NZ_BKZW01000003.1"/>
</dbReference>
<name>A0A5J4KYM2_9CHLR</name>
<dbReference type="Gene3D" id="2.30.110.10">
    <property type="entry name" value="Electron Transport, Fmn-binding Protein, Chain A"/>
    <property type="match status" value="1"/>
</dbReference>
<accession>A0A5J4KYM2</accession>
<evidence type="ECO:0000313" key="1">
    <source>
        <dbReference type="EMBL" id="GER91249.1"/>
    </source>
</evidence>
<reference evidence="1 2" key="1">
    <citation type="submission" date="2019-10" db="EMBL/GenBank/DDBJ databases">
        <title>Dictyobacter vulcani sp. nov., within the class Ktedonobacteria, isolated from soil of volcanic Mt. Zao.</title>
        <authorList>
            <person name="Zheng Y."/>
            <person name="Wang C.M."/>
            <person name="Sakai Y."/>
            <person name="Abe K."/>
            <person name="Yokota A."/>
            <person name="Yabe S."/>
        </authorList>
    </citation>
    <scope>NUCLEOTIDE SEQUENCE [LARGE SCALE GENOMIC DNA]</scope>
    <source>
        <strain evidence="1 2">W12</strain>
    </source>
</reference>
<dbReference type="InterPro" id="IPR004378">
    <property type="entry name" value="F420H2_quin_Rdtase"/>
</dbReference>
<dbReference type="Proteomes" id="UP000326912">
    <property type="component" value="Unassembled WGS sequence"/>
</dbReference>
<dbReference type="EMBL" id="BKZW01000003">
    <property type="protein sequence ID" value="GER91249.1"/>
    <property type="molecule type" value="Genomic_DNA"/>
</dbReference>